<evidence type="ECO:0000313" key="1">
    <source>
        <dbReference type="EMBL" id="TKA08919.1"/>
    </source>
</evidence>
<sequence length="1011" mass="105315">MVVLPHLTRPRRHRLIPSLKALAMLTVAAVAGGSLVGASSPAAGAGSPAPTYLYASPTGTATAGCGISAPCSLPAAQAVVRGLTPSMNSDIVVRLRGGTYRLGATWAFSDADHDSGRNGHRVVYAAYPGETPLISGAKQLTGWSLHDPAKNIWSAPASGLKTRELYVNGVRAQLSRGPANPGGWGTPTSTGLVAPDSGMASWPDIVGTEVVSENVWVHKSCPVTAASGRDITLAQPCYRNTQVPYNFKSGAVIGQNPFNVSWVQNAYELLTTPGQFYLDSSHGTMYYVPRPGEDLATADVEAPVLQTLVQGSGTAASPLRDISFSGLTFAYATWLDPARPTGYAEGQAGWHITGDNLTEVPMEDLTGTPGEVRFDHDSGLEFDNGTFTHLGGVGLELAPGSKNAAIVGNRFTDIGSNALQIGSVDTVDRHPPVADEVSGNTVRDNVITFAGQVYRSAVGVFLGYTTGTTVTHNAIGQLPYTAISVNLGWEGTTYSGGATITYNEIFQDMGVLDDGGALYAQLPMTSPSVMKYNYLHDEKTTGGAPLYLDSTAGNWTAQYNVLQTGESASRNIQNCCGVAAQHNTVQYNYSNASGAPHGTPDPTNTVTDNYDNLSVFPPEAKAIMAQAGLQPQYADLLGRRSYNDTTSTISYTGDGWNYSSGRAQGDLGDDVHYSYAAGATVTIPFTGSGISWLAQRSDQTGPVEVYMDGADQGLITPRTSGAPYPAQQVDYSVSGLAAGDHTLRIVNQSSRLMTVDGFTVSASRPTTNDDAKAVSYKGKGWKRLTTSGAGDYADDLHTTAAADASVSFRFVGSGVSWLARRDASSGPVQVYLDGLDQGVVTPNASTGPFPAQQVAYSLTGLRPGPHTIQIVNRTAASLNVDAFTVEPGRTTVEDTAPSVAYTGSGWTGAAADQGGCGTDVHCTSAAGAAVTVTITGSGVSWVAPRLSDTGSVRVFIDGIDEGELTPAKGAAAPSARQVNYSVTGLVPGVHTLRIVNGGAGRLAVDAFTVLV</sequence>
<dbReference type="EMBL" id="SUMC01000026">
    <property type="protein sequence ID" value="TKA08919.1"/>
    <property type="molecule type" value="Genomic_DNA"/>
</dbReference>
<dbReference type="InterPro" id="IPR012334">
    <property type="entry name" value="Pectin_lyas_fold"/>
</dbReference>
<dbReference type="SUPFAM" id="SSF51126">
    <property type="entry name" value="Pectin lyase-like"/>
    <property type="match status" value="1"/>
</dbReference>
<dbReference type="PANTHER" id="PTHR36453:SF1">
    <property type="entry name" value="RIGHT HANDED BETA HELIX DOMAIN-CONTAINING PROTEIN"/>
    <property type="match status" value="1"/>
</dbReference>
<reference evidence="1 2" key="1">
    <citation type="submission" date="2019-04" db="EMBL/GenBank/DDBJ databases">
        <title>Streptomyces oryziradicis sp. nov., a novel actinomycete isolated from rhizosphere soil of rice (Oryza sativa L.).</title>
        <authorList>
            <person name="Li C."/>
        </authorList>
    </citation>
    <scope>NUCLEOTIDE SEQUENCE [LARGE SCALE GENOMIC DNA]</scope>
    <source>
        <strain evidence="1 2">NEAU-C40</strain>
    </source>
</reference>
<dbReference type="InterPro" id="IPR011050">
    <property type="entry name" value="Pectin_lyase_fold/virulence"/>
</dbReference>
<accession>A0A4V5MZN6</accession>
<comment type="caution">
    <text evidence="1">The sequence shown here is derived from an EMBL/GenBank/DDBJ whole genome shotgun (WGS) entry which is preliminary data.</text>
</comment>
<dbReference type="Gene3D" id="2.160.20.10">
    <property type="entry name" value="Single-stranded right-handed beta-helix, Pectin lyase-like"/>
    <property type="match status" value="2"/>
</dbReference>
<dbReference type="Proteomes" id="UP000305778">
    <property type="component" value="Unassembled WGS sequence"/>
</dbReference>
<protein>
    <submittedName>
        <fullName evidence="1">Right-handed parallel beta-helix repeat-containing protein</fullName>
    </submittedName>
</protein>
<evidence type="ECO:0000313" key="2">
    <source>
        <dbReference type="Proteomes" id="UP000305778"/>
    </source>
</evidence>
<keyword evidence="2" id="KW-1185">Reference proteome</keyword>
<dbReference type="OrthoDB" id="9808066at2"/>
<organism evidence="1 2">
    <name type="scientific">Actinacidiphila oryziradicis</name>
    <dbReference type="NCBI Taxonomy" id="2571141"/>
    <lineage>
        <taxon>Bacteria</taxon>
        <taxon>Bacillati</taxon>
        <taxon>Actinomycetota</taxon>
        <taxon>Actinomycetes</taxon>
        <taxon>Kitasatosporales</taxon>
        <taxon>Streptomycetaceae</taxon>
        <taxon>Actinacidiphila</taxon>
    </lineage>
</organism>
<dbReference type="AlphaFoldDB" id="A0A4V5MZN6"/>
<dbReference type="PANTHER" id="PTHR36453">
    <property type="entry name" value="SECRETED PROTEIN-RELATED"/>
    <property type="match status" value="1"/>
</dbReference>
<proteinExistence type="predicted"/>
<gene>
    <name evidence="1" type="ORF">FCI23_25390</name>
</gene>
<dbReference type="Gene3D" id="2.60.120.260">
    <property type="entry name" value="Galactose-binding domain-like"/>
    <property type="match status" value="3"/>
</dbReference>
<name>A0A4V5MZN6_9ACTN</name>